<dbReference type="Proteomes" id="UP000035514">
    <property type="component" value="Unassembled WGS sequence"/>
</dbReference>
<evidence type="ECO:0000313" key="3">
    <source>
        <dbReference type="Proteomes" id="UP000035514"/>
    </source>
</evidence>
<dbReference type="AlphaFoldDB" id="A0A0G9KC76"/>
<dbReference type="Gene3D" id="3.40.50.300">
    <property type="entry name" value="P-loop containing nucleotide triphosphate hydrolases"/>
    <property type="match status" value="2"/>
</dbReference>
<dbReference type="CDD" id="cd01127">
    <property type="entry name" value="TrwB_TraG_TraD_VirD4"/>
    <property type="match status" value="1"/>
</dbReference>
<protein>
    <recommendedName>
        <fullName evidence="1">TraD/TraG TraM recognition site domain-containing protein</fullName>
    </recommendedName>
</protein>
<reference evidence="2 3" key="1">
    <citation type="submission" date="2014-01" db="EMBL/GenBank/DDBJ databases">
        <title>Development of a Comparative Genomic Fingerprinting Assay for High Resolution Genotyping of Arcobacter butzleri.</title>
        <authorList>
            <person name="Webb A.L."/>
            <person name="Inglis G.D."/>
            <person name="Kruczkiewicz P."/>
            <person name="Selinger L.B."/>
            <person name="Taboada E.N."/>
        </authorList>
    </citation>
    <scope>NUCLEOTIDE SEQUENCE [LARGE SCALE GENOMIC DNA]</scope>
    <source>
        <strain evidence="2 3">L348</strain>
    </source>
</reference>
<comment type="caution">
    <text evidence="2">The sequence shown here is derived from an EMBL/GenBank/DDBJ whole genome shotgun (WGS) entry which is preliminary data.</text>
</comment>
<organism evidence="2 3">
    <name type="scientific">Aliarcobacter butzleri L348</name>
    <dbReference type="NCBI Taxonomy" id="1447256"/>
    <lineage>
        <taxon>Bacteria</taxon>
        <taxon>Pseudomonadati</taxon>
        <taxon>Campylobacterota</taxon>
        <taxon>Epsilonproteobacteria</taxon>
        <taxon>Campylobacterales</taxon>
        <taxon>Arcobacteraceae</taxon>
        <taxon>Aliarcobacter</taxon>
    </lineage>
</organism>
<feature type="domain" description="TraD/TraG TraM recognition site" evidence="1">
    <location>
        <begin position="321"/>
        <end position="428"/>
    </location>
</feature>
<name>A0A0G9KC76_9BACT</name>
<dbReference type="InterPro" id="IPR027417">
    <property type="entry name" value="P-loop_NTPase"/>
</dbReference>
<dbReference type="PANTHER" id="PTHR30121:SF6">
    <property type="entry name" value="SLR6007 PROTEIN"/>
    <property type="match status" value="1"/>
</dbReference>
<dbReference type="SUPFAM" id="SSF52540">
    <property type="entry name" value="P-loop containing nucleoside triphosphate hydrolases"/>
    <property type="match status" value="1"/>
</dbReference>
<gene>
    <name evidence="2" type="ORF">AA20_02070</name>
</gene>
<dbReference type="PANTHER" id="PTHR30121">
    <property type="entry name" value="UNCHARACTERIZED PROTEIN YJGR-RELATED"/>
    <property type="match status" value="1"/>
</dbReference>
<dbReference type="PATRIC" id="fig|1447256.3.peg.399"/>
<dbReference type="InterPro" id="IPR051162">
    <property type="entry name" value="T4SS_component"/>
</dbReference>
<dbReference type="RefSeq" id="WP_052943017.1">
    <property type="nucleotide sequence ID" value="NZ_JAIQ01000051.1"/>
</dbReference>
<dbReference type="Pfam" id="PF12696">
    <property type="entry name" value="TraG-D_C"/>
    <property type="match status" value="1"/>
</dbReference>
<sequence length="465" mass="52386">MNASRELNSFLSNLLKNEKHPKIVNYTNIGKGFDLKDIKQEEFIDINLNNDFRKGHVVGFGTTGAGKSRLIENMAEQDIMIHGNCVVIIDPKIDNAMLSRAYQAAVRSGNEKAFMLLSPVHPHLSIKLNPMSQYYMDEEIVGHIVSAIETNGDIFFYNIAIEVSTAIVKSRLLIKKYIKDYTPLSFREIYRYAGYEGLSQLRENLEKINNSKDRDLEDMVILINNVLGSNADYFSKVVSSLRTVLTQMSTGAIGAVFGGAKRNRFIEMLENDEKVILYVQTPSMLSKRTSDITAKVCLSMLQSCIGRKSVVDEKFKYGLSIYIDEASNSLYQGIENLFNKSRSTDTRITALSQNYADYIDAVGKDKAKMILGNANGKIFMRLTDPDSAEDAARYAGEITKWDSVISTNGIMSKQTKDMALKPENLMELKPREFFYFGMEGKFRGKTTPIGDTEIKITPPKMVNKR</sequence>
<dbReference type="InterPro" id="IPR032689">
    <property type="entry name" value="TraG-D_C"/>
</dbReference>
<accession>A0A0G9KC76</accession>
<proteinExistence type="predicted"/>
<evidence type="ECO:0000259" key="1">
    <source>
        <dbReference type="Pfam" id="PF12696"/>
    </source>
</evidence>
<evidence type="ECO:0000313" key="2">
    <source>
        <dbReference type="EMBL" id="KLE01828.1"/>
    </source>
</evidence>
<dbReference type="EMBL" id="JAIQ01000051">
    <property type="protein sequence ID" value="KLE01828.1"/>
    <property type="molecule type" value="Genomic_DNA"/>
</dbReference>